<accession>A0A0L9T756</accession>
<dbReference type="AlphaFoldDB" id="A0A0L9T756"/>
<evidence type="ECO:0000313" key="3">
    <source>
        <dbReference type="Proteomes" id="UP000053144"/>
    </source>
</evidence>
<proteinExistence type="predicted"/>
<name>A0A0L9T756_PHAAN</name>
<organism evidence="2 3">
    <name type="scientific">Phaseolus angularis</name>
    <name type="common">Azuki bean</name>
    <name type="synonym">Vigna angularis</name>
    <dbReference type="NCBI Taxonomy" id="3914"/>
    <lineage>
        <taxon>Eukaryota</taxon>
        <taxon>Viridiplantae</taxon>
        <taxon>Streptophyta</taxon>
        <taxon>Embryophyta</taxon>
        <taxon>Tracheophyta</taxon>
        <taxon>Spermatophyta</taxon>
        <taxon>Magnoliopsida</taxon>
        <taxon>eudicotyledons</taxon>
        <taxon>Gunneridae</taxon>
        <taxon>Pentapetalae</taxon>
        <taxon>rosids</taxon>
        <taxon>fabids</taxon>
        <taxon>Fabales</taxon>
        <taxon>Fabaceae</taxon>
        <taxon>Papilionoideae</taxon>
        <taxon>50 kb inversion clade</taxon>
        <taxon>NPAAA clade</taxon>
        <taxon>indigoferoid/millettioid clade</taxon>
        <taxon>Phaseoleae</taxon>
        <taxon>Vigna</taxon>
    </lineage>
</organism>
<dbReference type="Gramene" id="KOM26430">
    <property type="protein sequence ID" value="KOM26430"/>
    <property type="gene ID" value="LR48_Vigan272s001800"/>
</dbReference>
<evidence type="ECO:0000313" key="2">
    <source>
        <dbReference type="EMBL" id="KOM26430.1"/>
    </source>
</evidence>
<sequence length="313" mass="35991">MKAQTGELQPDYAAICQDYAAIRQDYAAIRQDLQEIIRMLGGRGHNQDGQHWDLREEEEGERGDERHEVQPSGERRVVLPVFKGFDLMGWIARAETVLETQGRDLTHCRCKWHALLSDYYRFKRSAAAGGKLSPNFDYKLFEAVKRVVRACEERGMADPESDTEAGNDARDTTVEIGSKRKGQRSKFRHRIQKPKLEQRHEDNHEEEREEKPFFSWVKREKVQHKVVSVEENNNKSSTEGVAEQAMSGVEIVKVVDVATENQEEKRGLAVHVTPAKGRELLEVLKDIEVHFLTAYDAGKEVIILLEVNRIREE</sequence>
<dbReference type="EMBL" id="KQ258321">
    <property type="protein sequence ID" value="KOM26430.1"/>
    <property type="molecule type" value="Genomic_DNA"/>
</dbReference>
<feature type="region of interest" description="Disordered" evidence="1">
    <location>
        <begin position="45"/>
        <end position="71"/>
    </location>
</feature>
<feature type="compositionally biased region" description="Basic and acidic residues" evidence="1">
    <location>
        <begin position="194"/>
        <end position="208"/>
    </location>
</feature>
<evidence type="ECO:0000256" key="1">
    <source>
        <dbReference type="SAM" id="MobiDB-lite"/>
    </source>
</evidence>
<feature type="compositionally biased region" description="Basic residues" evidence="1">
    <location>
        <begin position="179"/>
        <end position="193"/>
    </location>
</feature>
<protein>
    <submittedName>
        <fullName evidence="2">Uncharacterized protein</fullName>
    </submittedName>
</protein>
<feature type="region of interest" description="Disordered" evidence="1">
    <location>
        <begin position="155"/>
        <end position="208"/>
    </location>
</feature>
<dbReference type="Proteomes" id="UP000053144">
    <property type="component" value="Unassembled WGS sequence"/>
</dbReference>
<feature type="compositionally biased region" description="Basic and acidic residues" evidence="1">
    <location>
        <begin position="45"/>
        <end position="54"/>
    </location>
</feature>
<gene>
    <name evidence="2" type="ORF">LR48_Vigan272s001800</name>
</gene>
<reference evidence="3" key="1">
    <citation type="journal article" date="2015" name="Proc. Natl. Acad. Sci. U.S.A.">
        <title>Genome sequencing of adzuki bean (Vigna angularis) provides insight into high starch and low fat accumulation and domestication.</title>
        <authorList>
            <person name="Yang K."/>
            <person name="Tian Z."/>
            <person name="Chen C."/>
            <person name="Luo L."/>
            <person name="Zhao B."/>
            <person name="Wang Z."/>
            <person name="Yu L."/>
            <person name="Li Y."/>
            <person name="Sun Y."/>
            <person name="Li W."/>
            <person name="Chen Y."/>
            <person name="Li Y."/>
            <person name="Zhang Y."/>
            <person name="Ai D."/>
            <person name="Zhao J."/>
            <person name="Shang C."/>
            <person name="Ma Y."/>
            <person name="Wu B."/>
            <person name="Wang M."/>
            <person name="Gao L."/>
            <person name="Sun D."/>
            <person name="Zhang P."/>
            <person name="Guo F."/>
            <person name="Wang W."/>
            <person name="Li Y."/>
            <person name="Wang J."/>
            <person name="Varshney R.K."/>
            <person name="Wang J."/>
            <person name="Ling H.Q."/>
            <person name="Wan P."/>
        </authorList>
    </citation>
    <scope>NUCLEOTIDE SEQUENCE</scope>
    <source>
        <strain evidence="3">cv. Jingnong 6</strain>
    </source>
</reference>